<dbReference type="Pfam" id="PF02518">
    <property type="entry name" value="HATPase_c"/>
    <property type="match status" value="1"/>
</dbReference>
<feature type="domain" description="Response regulatory" evidence="14">
    <location>
        <begin position="738"/>
        <end position="863"/>
    </location>
</feature>
<comment type="caution">
    <text evidence="17">The sequence shown here is derived from an EMBL/GenBank/DDBJ whole genome shotgun (WGS) entry which is preliminary data.</text>
</comment>
<evidence type="ECO:0000256" key="7">
    <source>
        <dbReference type="ARBA" id="ARBA00022777"/>
    </source>
</evidence>
<keyword evidence="6" id="KW-0547">Nucleotide-binding</keyword>
<dbReference type="Gene3D" id="1.10.287.130">
    <property type="match status" value="1"/>
</dbReference>
<evidence type="ECO:0000259" key="16">
    <source>
        <dbReference type="PROSITE" id="PS50113"/>
    </source>
</evidence>
<dbReference type="FunFam" id="1.10.287.130:FF:000038">
    <property type="entry name" value="Sensory transduction histidine kinase"/>
    <property type="match status" value="1"/>
</dbReference>
<dbReference type="PRINTS" id="PR00344">
    <property type="entry name" value="BCTRLSENSOR"/>
</dbReference>
<dbReference type="InterPro" id="IPR005467">
    <property type="entry name" value="His_kinase_dom"/>
</dbReference>
<dbReference type="InterPro" id="IPR000700">
    <property type="entry name" value="PAS-assoc_C"/>
</dbReference>
<reference evidence="17 18" key="1">
    <citation type="submission" date="2018-01" db="EMBL/GenBank/DDBJ databases">
        <title>The complete genome sequence of Chromatium okenii LaCa, a purple sulfur bacterium with a turbulent life.</title>
        <authorList>
            <person name="Luedin S.M."/>
            <person name="Liechti N."/>
            <person name="Storelli N."/>
            <person name="Danza F."/>
            <person name="Wittwer M."/>
            <person name="Pothier J.F."/>
            <person name="Tonolla M.A."/>
        </authorList>
    </citation>
    <scope>NUCLEOTIDE SEQUENCE [LARGE SCALE GENOMIC DNA]</scope>
    <source>
        <strain evidence="17 18">LaCa</strain>
    </source>
</reference>
<evidence type="ECO:0000256" key="9">
    <source>
        <dbReference type="ARBA" id="ARBA00023012"/>
    </source>
</evidence>
<dbReference type="CDD" id="cd00082">
    <property type="entry name" value="HisKA"/>
    <property type="match status" value="1"/>
</dbReference>
<evidence type="ECO:0000256" key="5">
    <source>
        <dbReference type="ARBA" id="ARBA00022679"/>
    </source>
</evidence>
<feature type="transmembrane region" description="Helical" evidence="12">
    <location>
        <begin position="261"/>
        <end position="279"/>
    </location>
</feature>
<dbReference type="Proteomes" id="UP000239936">
    <property type="component" value="Unassembled WGS sequence"/>
</dbReference>
<dbReference type="OrthoDB" id="9810730at2"/>
<keyword evidence="9" id="KW-0902">Two-component regulatory system</keyword>
<evidence type="ECO:0000256" key="6">
    <source>
        <dbReference type="ARBA" id="ARBA00022741"/>
    </source>
</evidence>
<keyword evidence="10 12" id="KW-0472">Membrane</keyword>
<dbReference type="Gene3D" id="3.30.565.10">
    <property type="entry name" value="Histidine kinase-like ATPase, C-terminal domain"/>
    <property type="match status" value="1"/>
</dbReference>
<dbReference type="CDD" id="cd00130">
    <property type="entry name" value="PAS"/>
    <property type="match status" value="1"/>
</dbReference>
<evidence type="ECO:0000256" key="3">
    <source>
        <dbReference type="ARBA" id="ARBA00012438"/>
    </source>
</evidence>
<evidence type="ECO:0000256" key="4">
    <source>
        <dbReference type="ARBA" id="ARBA00022553"/>
    </source>
</evidence>
<dbReference type="PROSITE" id="PS50110">
    <property type="entry name" value="RESPONSE_REGULATORY"/>
    <property type="match status" value="1"/>
</dbReference>
<sequence>MTLPHRLAFGRYNLLLEAVALLLTSIILFLAVWFTLTKLNQKYLDLRLAEASRVHLFLKQHLNDSQAALASFIKLPDAERTPKVIALFSTFSEIYRIDQDLRIAQIYKAGSQIRTFVGFSFATSKLSRYLAANGERGNFSEIMRGYEDDLPSIYLNIAAGDHLYLGRLNLDYVQNFLTQFSGYSGTPVLLVAQDGFVMLASDPTLRILALDLKHWTQPPSPYRTLTAGGRHWIPVISAPGVLGARIVTLIPTEVLDTQRNALLFFLVTFIGVSLLVRVFKNMHLNRLFTRPIATFAAKMRDLEHGNAIGDSVNINYRFKELADIDVHFRAMAAAIAQREQSLRESEQKYRVLTENIKDVVWTLDVATMRFLYVSPAVEALRGFTADEIMAAPVDAALMPEMGEQLKALVRQRAAALLVGKMPAEHFYCDEIEQPRKDGTTVWTEVVTSYWHNELADRVELHGVTRDISERKRAEAALIVAKQQAEAANCAKSMFLANMSHEIRTPLNAILGFAQVLARDNSLNAIQNKSLNTILRSGEHLLSLINDILDMAKIEAGRVHLRNAPFDLSGLLAEIEGLFWQRTREHNLTLSVETAGLPPQVLGDALRLRQVLINLVGNAVKFTLVGIVKLRVEAVAEGFAFAISDTGVGIDTSELAQIFEPFTQTTSGQKMLGGTGLGLALSHQLVRLMGGQLIAESIPNVGSCFSFTLPLTAIAAPRQPAPATLHPVIGLQPQQPRCRVLIVDDFADNREPLRALLESLNPQPPVLEFREASNGQEAIALWEVWQPQVIFMDMRMPVLSGEEATRHIKMCMAARPETVRSVIVALTASALEDDRQHILSCGCDEFARKPFRAEELFGILERLTSLQFIRAETLPSAPMLLATEEVIARFEKCAVTWRDALQQAVEVGDFDQIQERLKSLADSDPVLYDTLAHWADRYDLDVLMGLWAADAVTDQS</sequence>
<dbReference type="Pfam" id="PF00072">
    <property type="entry name" value="Response_reg"/>
    <property type="match status" value="1"/>
</dbReference>
<dbReference type="Gene3D" id="3.40.50.2300">
    <property type="match status" value="1"/>
</dbReference>
<dbReference type="NCBIfam" id="TIGR00229">
    <property type="entry name" value="sensory_box"/>
    <property type="match status" value="1"/>
</dbReference>
<dbReference type="InterPro" id="IPR036097">
    <property type="entry name" value="HisK_dim/P_sf"/>
</dbReference>
<dbReference type="SUPFAM" id="SSF52172">
    <property type="entry name" value="CheY-like"/>
    <property type="match status" value="1"/>
</dbReference>
<dbReference type="InterPro" id="IPR004358">
    <property type="entry name" value="Sig_transdc_His_kin-like_C"/>
</dbReference>
<evidence type="ECO:0000256" key="1">
    <source>
        <dbReference type="ARBA" id="ARBA00000085"/>
    </source>
</evidence>
<evidence type="ECO:0000313" key="18">
    <source>
        <dbReference type="Proteomes" id="UP000239936"/>
    </source>
</evidence>
<dbReference type="EC" id="2.7.13.3" evidence="3"/>
<evidence type="ECO:0000259" key="13">
    <source>
        <dbReference type="PROSITE" id="PS50109"/>
    </source>
</evidence>
<organism evidence="17 18">
    <name type="scientific">Chromatium okenii</name>
    <dbReference type="NCBI Taxonomy" id="61644"/>
    <lineage>
        <taxon>Bacteria</taxon>
        <taxon>Pseudomonadati</taxon>
        <taxon>Pseudomonadota</taxon>
        <taxon>Gammaproteobacteria</taxon>
        <taxon>Chromatiales</taxon>
        <taxon>Chromatiaceae</taxon>
        <taxon>Chromatium</taxon>
    </lineage>
</organism>
<evidence type="ECO:0000256" key="8">
    <source>
        <dbReference type="ARBA" id="ARBA00022840"/>
    </source>
</evidence>
<keyword evidence="7" id="KW-0418">Kinase</keyword>
<dbReference type="InterPro" id="IPR036890">
    <property type="entry name" value="HATPase_C_sf"/>
</dbReference>
<dbReference type="CDD" id="cd17546">
    <property type="entry name" value="REC_hyHK_CKI1_RcsC-like"/>
    <property type="match status" value="1"/>
</dbReference>
<feature type="modified residue" description="4-aspartylphosphate" evidence="11">
    <location>
        <position position="792"/>
    </location>
</feature>
<dbReference type="PROSITE" id="PS50112">
    <property type="entry name" value="PAS"/>
    <property type="match status" value="1"/>
</dbReference>
<dbReference type="Pfam" id="PF00512">
    <property type="entry name" value="HisKA"/>
    <property type="match status" value="1"/>
</dbReference>
<keyword evidence="4 11" id="KW-0597">Phosphoprotein</keyword>
<dbReference type="SMART" id="SM00388">
    <property type="entry name" value="HisKA"/>
    <property type="match status" value="1"/>
</dbReference>
<keyword evidence="12" id="KW-0812">Transmembrane</keyword>
<dbReference type="PANTHER" id="PTHR43047">
    <property type="entry name" value="TWO-COMPONENT HISTIDINE PROTEIN KINASE"/>
    <property type="match status" value="1"/>
</dbReference>
<evidence type="ECO:0000256" key="11">
    <source>
        <dbReference type="PROSITE-ProRule" id="PRU00169"/>
    </source>
</evidence>
<dbReference type="EMBL" id="PPGH01000035">
    <property type="protein sequence ID" value="PQJ96259.1"/>
    <property type="molecule type" value="Genomic_DNA"/>
</dbReference>
<dbReference type="AlphaFoldDB" id="A0A2S7XRA0"/>
<dbReference type="SMART" id="SM00091">
    <property type="entry name" value="PAS"/>
    <property type="match status" value="1"/>
</dbReference>
<feature type="domain" description="PAS" evidence="15">
    <location>
        <begin position="345"/>
        <end position="411"/>
    </location>
</feature>
<dbReference type="SUPFAM" id="SSF47384">
    <property type="entry name" value="Homodimeric domain of signal transducing histidine kinase"/>
    <property type="match status" value="1"/>
</dbReference>
<dbReference type="SUPFAM" id="SSF55785">
    <property type="entry name" value="PYP-like sensor domain (PAS domain)"/>
    <property type="match status" value="1"/>
</dbReference>
<evidence type="ECO:0000259" key="15">
    <source>
        <dbReference type="PROSITE" id="PS50112"/>
    </source>
</evidence>
<evidence type="ECO:0000259" key="14">
    <source>
        <dbReference type="PROSITE" id="PS50110"/>
    </source>
</evidence>
<dbReference type="PROSITE" id="PS50109">
    <property type="entry name" value="HIS_KIN"/>
    <property type="match status" value="1"/>
</dbReference>
<dbReference type="Gene3D" id="3.30.450.20">
    <property type="entry name" value="PAS domain"/>
    <property type="match status" value="1"/>
</dbReference>
<dbReference type="SMART" id="SM00448">
    <property type="entry name" value="REC"/>
    <property type="match status" value="1"/>
</dbReference>
<comment type="subcellular location">
    <subcellularLocation>
        <location evidence="2">Membrane</location>
    </subcellularLocation>
</comment>
<proteinExistence type="predicted"/>
<evidence type="ECO:0000256" key="12">
    <source>
        <dbReference type="SAM" id="Phobius"/>
    </source>
</evidence>
<comment type="catalytic activity">
    <reaction evidence="1">
        <text>ATP + protein L-histidine = ADP + protein N-phospho-L-histidine.</text>
        <dbReference type="EC" id="2.7.13.3"/>
    </reaction>
</comment>
<dbReference type="GO" id="GO:0009927">
    <property type="term" value="F:histidine phosphotransfer kinase activity"/>
    <property type="evidence" value="ECO:0007669"/>
    <property type="project" value="TreeGrafter"/>
</dbReference>
<dbReference type="InterPro" id="IPR035965">
    <property type="entry name" value="PAS-like_dom_sf"/>
</dbReference>
<dbReference type="GO" id="GO:0000155">
    <property type="term" value="F:phosphorelay sensor kinase activity"/>
    <property type="evidence" value="ECO:0007669"/>
    <property type="project" value="InterPro"/>
</dbReference>
<keyword evidence="18" id="KW-1185">Reference proteome</keyword>
<gene>
    <name evidence="17" type="ORF">CXB77_10835</name>
</gene>
<accession>A0A2S7XRA0</accession>
<keyword evidence="8" id="KW-0067">ATP-binding</keyword>
<dbReference type="PANTHER" id="PTHR43047:SF72">
    <property type="entry name" value="OSMOSENSING HISTIDINE PROTEIN KINASE SLN1"/>
    <property type="match status" value="1"/>
</dbReference>
<keyword evidence="5" id="KW-0808">Transferase</keyword>
<dbReference type="SUPFAM" id="SSF55874">
    <property type="entry name" value="ATPase domain of HSP90 chaperone/DNA topoisomerase II/histidine kinase"/>
    <property type="match status" value="1"/>
</dbReference>
<dbReference type="InterPro" id="IPR003661">
    <property type="entry name" value="HisK_dim/P_dom"/>
</dbReference>
<name>A0A2S7XRA0_9GAMM</name>
<dbReference type="PROSITE" id="PS50113">
    <property type="entry name" value="PAC"/>
    <property type="match status" value="1"/>
</dbReference>
<feature type="domain" description="PAC" evidence="16">
    <location>
        <begin position="427"/>
        <end position="479"/>
    </location>
</feature>
<evidence type="ECO:0000313" key="17">
    <source>
        <dbReference type="EMBL" id="PQJ96259.1"/>
    </source>
</evidence>
<dbReference type="InterPro" id="IPR003594">
    <property type="entry name" value="HATPase_dom"/>
</dbReference>
<protein>
    <recommendedName>
        <fullName evidence="3">histidine kinase</fullName>
        <ecNumber evidence="3">2.7.13.3</ecNumber>
    </recommendedName>
</protein>
<feature type="transmembrane region" description="Helical" evidence="12">
    <location>
        <begin position="12"/>
        <end position="36"/>
    </location>
</feature>
<dbReference type="InterPro" id="IPR000014">
    <property type="entry name" value="PAS"/>
</dbReference>
<dbReference type="RefSeq" id="WP_105073886.1">
    <property type="nucleotide sequence ID" value="NZ_PPGH01000035.1"/>
</dbReference>
<dbReference type="SMART" id="SM00387">
    <property type="entry name" value="HATPase_c"/>
    <property type="match status" value="1"/>
</dbReference>
<dbReference type="InterPro" id="IPR011006">
    <property type="entry name" value="CheY-like_superfamily"/>
</dbReference>
<evidence type="ECO:0000256" key="2">
    <source>
        <dbReference type="ARBA" id="ARBA00004370"/>
    </source>
</evidence>
<evidence type="ECO:0000256" key="10">
    <source>
        <dbReference type="ARBA" id="ARBA00023136"/>
    </source>
</evidence>
<keyword evidence="12" id="KW-1133">Transmembrane helix</keyword>
<feature type="domain" description="Histidine kinase" evidence="13">
    <location>
        <begin position="497"/>
        <end position="712"/>
    </location>
</feature>
<dbReference type="GO" id="GO:0005524">
    <property type="term" value="F:ATP binding"/>
    <property type="evidence" value="ECO:0007669"/>
    <property type="project" value="UniProtKB-KW"/>
</dbReference>
<dbReference type="GO" id="GO:0005886">
    <property type="term" value="C:plasma membrane"/>
    <property type="evidence" value="ECO:0007669"/>
    <property type="project" value="TreeGrafter"/>
</dbReference>
<dbReference type="InterPro" id="IPR001789">
    <property type="entry name" value="Sig_transdc_resp-reg_receiver"/>
</dbReference>